<dbReference type="Proteomes" id="UP001562425">
    <property type="component" value="Unassembled WGS sequence"/>
</dbReference>
<protein>
    <submittedName>
        <fullName evidence="1">Uncharacterized protein</fullName>
    </submittedName>
</protein>
<comment type="caution">
    <text evidence="1">The sequence shown here is derived from an EMBL/GenBank/DDBJ whole genome shotgun (WGS) entry which is preliminary data.</text>
</comment>
<evidence type="ECO:0000313" key="2">
    <source>
        <dbReference type="Proteomes" id="UP001562425"/>
    </source>
</evidence>
<reference evidence="1 2" key="1">
    <citation type="submission" date="2024-05" db="EMBL/GenBank/DDBJ databases">
        <title>Culex pipiens pipiens assembly and annotation.</title>
        <authorList>
            <person name="Alout H."/>
            <person name="Durand T."/>
        </authorList>
    </citation>
    <scope>NUCLEOTIDE SEQUENCE [LARGE SCALE GENOMIC DNA]</scope>
    <source>
        <strain evidence="1">HA-2024</strain>
        <tissue evidence="1">Whole body</tissue>
    </source>
</reference>
<name>A0ABD1CS33_CULPP</name>
<sequence>MLDIVHPGIFGLRVTFFGRDKAWLQIAALLYVCAFSASGDAELLDKEIQDLRFCFKSNSVLAWLPSRRRTCKT</sequence>
<proteinExistence type="predicted"/>
<accession>A0ABD1CS33</accession>
<gene>
    <name evidence="1" type="ORF">pipiens_015059</name>
</gene>
<dbReference type="AlphaFoldDB" id="A0ABD1CS33"/>
<organism evidence="1 2">
    <name type="scientific">Culex pipiens pipiens</name>
    <name type="common">Northern house mosquito</name>
    <dbReference type="NCBI Taxonomy" id="38569"/>
    <lineage>
        <taxon>Eukaryota</taxon>
        <taxon>Metazoa</taxon>
        <taxon>Ecdysozoa</taxon>
        <taxon>Arthropoda</taxon>
        <taxon>Hexapoda</taxon>
        <taxon>Insecta</taxon>
        <taxon>Pterygota</taxon>
        <taxon>Neoptera</taxon>
        <taxon>Endopterygota</taxon>
        <taxon>Diptera</taxon>
        <taxon>Nematocera</taxon>
        <taxon>Culicoidea</taxon>
        <taxon>Culicidae</taxon>
        <taxon>Culicinae</taxon>
        <taxon>Culicini</taxon>
        <taxon>Culex</taxon>
        <taxon>Culex</taxon>
    </lineage>
</organism>
<evidence type="ECO:0000313" key="1">
    <source>
        <dbReference type="EMBL" id="KAL1379214.1"/>
    </source>
</evidence>
<dbReference type="EMBL" id="JBEHCU010009803">
    <property type="protein sequence ID" value="KAL1379214.1"/>
    <property type="molecule type" value="Genomic_DNA"/>
</dbReference>
<keyword evidence="2" id="KW-1185">Reference proteome</keyword>